<reference evidence="11" key="1">
    <citation type="submission" date="2020-10" db="EMBL/GenBank/DDBJ databases">
        <authorList>
            <person name="Gilroy R."/>
        </authorList>
    </citation>
    <scope>NUCLEOTIDE SEQUENCE</scope>
    <source>
        <strain evidence="11">CHK181-108</strain>
    </source>
</reference>
<keyword evidence="6 11" id="KW-0418">Kinase</keyword>
<sequence>MVLLVLLCVTFILNSVLLGRTKFARVIMLYYVGCFVLVTVGIMYFVKFTNYSYTNQWDYALLRRISNIRVSIYTLSIIHNIGICILMFATEECVRLVLPMNLKVRLLLLMPIVLMFVLNRPELRWYMYIKQNEGLSYNFWRFINEGVHALLVLTAGVYYIAPMVFYIRYIFKTKIFVKKRYGTVGLAGVVLTDIIILLLFIIGVFSSTMFYNMDLLSFPKRDMGVYYDNAYIIIVFAIMILNFVLLVWFTPFEKYGIANMQNRKKKNDVLSNDVYMMLHSYKNRFLSTEKLATLAIEFERKEDFQNVGGLLETIKNDSMNAAVDISKVLNAINPVVMDYHIFTVESCIDDALEKCEISNIKVVREYAGAENYVLGNRTKIVDCFLNILSNAVDAIEQKNMPGGEIRIRVYTEFDMMCVIITDNGCGIPRENIKKVFRPFFTTKEKKVGNGLGLDFARRVVRTHGGDVAIKSEEGSFTDVYAAFPCYNNINTKVKWRC</sequence>
<evidence type="ECO:0000256" key="4">
    <source>
        <dbReference type="ARBA" id="ARBA00022679"/>
    </source>
</evidence>
<dbReference type="InterPro" id="IPR005467">
    <property type="entry name" value="His_kinase_dom"/>
</dbReference>
<dbReference type="SMART" id="SM00387">
    <property type="entry name" value="HATPase_c"/>
    <property type="match status" value="1"/>
</dbReference>
<dbReference type="InterPro" id="IPR003594">
    <property type="entry name" value="HATPase_dom"/>
</dbReference>
<feature type="transmembrane region" description="Helical" evidence="9">
    <location>
        <begin position="183"/>
        <end position="210"/>
    </location>
</feature>
<keyword evidence="9" id="KW-0812">Transmembrane</keyword>
<dbReference type="InterPro" id="IPR004358">
    <property type="entry name" value="Sig_transdc_His_kin-like_C"/>
</dbReference>
<keyword evidence="9" id="KW-1133">Transmembrane helix</keyword>
<dbReference type="SUPFAM" id="SSF55874">
    <property type="entry name" value="ATPase domain of HSP90 chaperone/DNA topoisomerase II/histidine kinase"/>
    <property type="match status" value="1"/>
</dbReference>
<keyword evidence="3" id="KW-0597">Phosphoprotein</keyword>
<feature type="domain" description="Histidine kinase" evidence="10">
    <location>
        <begin position="276"/>
        <end position="487"/>
    </location>
</feature>
<name>A0A9D1KP41_9FIRM</name>
<evidence type="ECO:0000313" key="11">
    <source>
        <dbReference type="EMBL" id="HIT85203.1"/>
    </source>
</evidence>
<dbReference type="PANTHER" id="PTHR43065">
    <property type="entry name" value="SENSOR HISTIDINE KINASE"/>
    <property type="match status" value="1"/>
</dbReference>
<protein>
    <recommendedName>
        <fullName evidence="2">histidine kinase</fullName>
        <ecNumber evidence="2">2.7.13.3</ecNumber>
    </recommendedName>
</protein>
<comment type="caution">
    <text evidence="11">The sequence shown here is derived from an EMBL/GenBank/DDBJ whole genome shotgun (WGS) entry which is preliminary data.</text>
</comment>
<evidence type="ECO:0000259" key="10">
    <source>
        <dbReference type="PROSITE" id="PS50109"/>
    </source>
</evidence>
<evidence type="ECO:0000256" key="5">
    <source>
        <dbReference type="ARBA" id="ARBA00022741"/>
    </source>
</evidence>
<evidence type="ECO:0000313" key="12">
    <source>
        <dbReference type="Proteomes" id="UP000824165"/>
    </source>
</evidence>
<dbReference type="GO" id="GO:0000160">
    <property type="term" value="P:phosphorelay signal transduction system"/>
    <property type="evidence" value="ECO:0007669"/>
    <property type="project" value="UniProtKB-KW"/>
</dbReference>
<evidence type="ECO:0000256" key="2">
    <source>
        <dbReference type="ARBA" id="ARBA00012438"/>
    </source>
</evidence>
<dbReference type="EMBL" id="DVLU01000043">
    <property type="protein sequence ID" value="HIT85203.1"/>
    <property type="molecule type" value="Genomic_DNA"/>
</dbReference>
<feature type="transmembrane region" description="Helical" evidence="9">
    <location>
        <begin position="70"/>
        <end position="90"/>
    </location>
</feature>
<dbReference type="GO" id="GO:0005524">
    <property type="term" value="F:ATP binding"/>
    <property type="evidence" value="ECO:0007669"/>
    <property type="project" value="UniProtKB-KW"/>
</dbReference>
<keyword evidence="7" id="KW-0067">ATP-binding</keyword>
<evidence type="ECO:0000256" key="6">
    <source>
        <dbReference type="ARBA" id="ARBA00022777"/>
    </source>
</evidence>
<keyword evidence="4" id="KW-0808">Transferase</keyword>
<evidence type="ECO:0000256" key="8">
    <source>
        <dbReference type="ARBA" id="ARBA00023012"/>
    </source>
</evidence>
<dbReference type="PROSITE" id="PS50109">
    <property type="entry name" value="HIS_KIN"/>
    <property type="match status" value="1"/>
</dbReference>
<evidence type="ECO:0000256" key="3">
    <source>
        <dbReference type="ARBA" id="ARBA00022553"/>
    </source>
</evidence>
<comment type="catalytic activity">
    <reaction evidence="1">
        <text>ATP + protein L-histidine = ADP + protein N-phospho-L-histidine.</text>
        <dbReference type="EC" id="2.7.13.3"/>
    </reaction>
</comment>
<keyword evidence="8" id="KW-0902">Two-component regulatory system</keyword>
<dbReference type="PANTHER" id="PTHR43065:SF10">
    <property type="entry name" value="PEROXIDE STRESS-ACTIVATED HISTIDINE KINASE MAK3"/>
    <property type="match status" value="1"/>
</dbReference>
<evidence type="ECO:0000256" key="1">
    <source>
        <dbReference type="ARBA" id="ARBA00000085"/>
    </source>
</evidence>
<reference evidence="11" key="2">
    <citation type="journal article" date="2021" name="PeerJ">
        <title>Extensive microbial diversity within the chicken gut microbiome revealed by metagenomics and culture.</title>
        <authorList>
            <person name="Gilroy R."/>
            <person name="Ravi A."/>
            <person name="Getino M."/>
            <person name="Pursley I."/>
            <person name="Horton D.L."/>
            <person name="Alikhan N.F."/>
            <person name="Baker D."/>
            <person name="Gharbi K."/>
            <person name="Hall N."/>
            <person name="Watson M."/>
            <person name="Adriaenssens E.M."/>
            <person name="Foster-Nyarko E."/>
            <person name="Jarju S."/>
            <person name="Secka A."/>
            <person name="Antonio M."/>
            <person name="Oren A."/>
            <person name="Chaudhuri R.R."/>
            <person name="La Ragione R."/>
            <person name="Hildebrand F."/>
            <person name="Pallen M.J."/>
        </authorList>
    </citation>
    <scope>NUCLEOTIDE SEQUENCE</scope>
    <source>
        <strain evidence="11">CHK181-108</strain>
    </source>
</reference>
<dbReference type="Gene3D" id="3.30.565.10">
    <property type="entry name" value="Histidine kinase-like ATPase, C-terminal domain"/>
    <property type="match status" value="1"/>
</dbReference>
<dbReference type="Pfam" id="PF02518">
    <property type="entry name" value="HATPase_c"/>
    <property type="match status" value="1"/>
</dbReference>
<dbReference type="Proteomes" id="UP000824165">
    <property type="component" value="Unassembled WGS sequence"/>
</dbReference>
<accession>A0A9D1KP41</accession>
<keyword evidence="9" id="KW-0472">Membrane</keyword>
<gene>
    <name evidence="11" type="ORF">IAA60_04755</name>
</gene>
<proteinExistence type="predicted"/>
<dbReference type="GO" id="GO:0004673">
    <property type="term" value="F:protein histidine kinase activity"/>
    <property type="evidence" value="ECO:0007669"/>
    <property type="project" value="UniProtKB-EC"/>
</dbReference>
<dbReference type="AlphaFoldDB" id="A0A9D1KP41"/>
<dbReference type="PRINTS" id="PR00344">
    <property type="entry name" value="BCTRLSENSOR"/>
</dbReference>
<evidence type="ECO:0000256" key="9">
    <source>
        <dbReference type="SAM" id="Phobius"/>
    </source>
</evidence>
<feature type="transmembrane region" description="Helical" evidence="9">
    <location>
        <begin position="28"/>
        <end position="49"/>
    </location>
</feature>
<organism evidence="11 12">
    <name type="scientific">Candidatus Ornithomonoglobus intestinigallinarum</name>
    <dbReference type="NCBI Taxonomy" id="2840894"/>
    <lineage>
        <taxon>Bacteria</taxon>
        <taxon>Bacillati</taxon>
        <taxon>Bacillota</taxon>
        <taxon>Clostridia</taxon>
        <taxon>Candidatus Ornithomonoglobus</taxon>
    </lineage>
</organism>
<dbReference type="InterPro" id="IPR036890">
    <property type="entry name" value="HATPase_C_sf"/>
</dbReference>
<feature type="transmembrane region" description="Helical" evidence="9">
    <location>
        <begin position="149"/>
        <end position="171"/>
    </location>
</feature>
<keyword evidence="5" id="KW-0547">Nucleotide-binding</keyword>
<evidence type="ECO:0000256" key="7">
    <source>
        <dbReference type="ARBA" id="ARBA00022840"/>
    </source>
</evidence>
<dbReference type="EC" id="2.7.13.3" evidence="2"/>
<feature type="transmembrane region" description="Helical" evidence="9">
    <location>
        <begin position="230"/>
        <end position="250"/>
    </location>
</feature>